<dbReference type="PANTHER" id="PTHR42885">
    <property type="entry name" value="HISTIDINOL-PHOSPHATE AMINOTRANSFERASE-RELATED"/>
    <property type="match status" value="1"/>
</dbReference>
<evidence type="ECO:0000256" key="2">
    <source>
        <dbReference type="ARBA" id="ARBA00003444"/>
    </source>
</evidence>
<keyword evidence="7 11" id="KW-0456">Lyase</keyword>
<comment type="catalytic activity">
    <reaction evidence="9">
        <text>O-phospho-L-threonine + H(+) = (R)-1-aminopropan-2-yl phosphate + CO2</text>
        <dbReference type="Rhea" id="RHEA:11492"/>
        <dbReference type="ChEBI" id="CHEBI:15378"/>
        <dbReference type="ChEBI" id="CHEBI:16526"/>
        <dbReference type="ChEBI" id="CHEBI:58563"/>
        <dbReference type="ChEBI" id="CHEBI:58675"/>
        <dbReference type="EC" id="4.1.1.81"/>
    </reaction>
</comment>
<evidence type="ECO:0000256" key="5">
    <source>
        <dbReference type="ARBA" id="ARBA00022573"/>
    </source>
</evidence>
<dbReference type="EMBL" id="ONZF01000002">
    <property type="protein sequence ID" value="SPJ23413.1"/>
    <property type="molecule type" value="Genomic_DNA"/>
</dbReference>
<evidence type="ECO:0000313" key="12">
    <source>
        <dbReference type="Proteomes" id="UP000244912"/>
    </source>
</evidence>
<dbReference type="InterPro" id="IPR015421">
    <property type="entry name" value="PyrdxlP-dep_Trfase_major"/>
</dbReference>
<accession>A0A2R8BTE7</accession>
<dbReference type="InterPro" id="IPR004839">
    <property type="entry name" value="Aminotransferase_I/II_large"/>
</dbReference>
<dbReference type="GO" id="GO:0048472">
    <property type="term" value="F:threonine-phosphate decarboxylase activity"/>
    <property type="evidence" value="ECO:0007669"/>
    <property type="project" value="UniProtKB-EC"/>
</dbReference>
<keyword evidence="12" id="KW-1185">Reference proteome</keyword>
<comment type="cofactor">
    <cofactor evidence="1">
        <name>pyridoxal 5'-phosphate</name>
        <dbReference type="ChEBI" id="CHEBI:597326"/>
    </cofactor>
</comment>
<dbReference type="PROSITE" id="PS00105">
    <property type="entry name" value="AA_TRANSFER_CLASS_1"/>
    <property type="match status" value="1"/>
</dbReference>
<evidence type="ECO:0000256" key="8">
    <source>
        <dbReference type="ARBA" id="ARBA00029996"/>
    </source>
</evidence>
<evidence type="ECO:0000256" key="1">
    <source>
        <dbReference type="ARBA" id="ARBA00001933"/>
    </source>
</evidence>
<dbReference type="InterPro" id="IPR005860">
    <property type="entry name" value="CobD"/>
</dbReference>
<reference evidence="11 12" key="1">
    <citation type="submission" date="2018-03" db="EMBL/GenBank/DDBJ databases">
        <authorList>
            <person name="Keele B.F."/>
        </authorList>
    </citation>
    <scope>NUCLEOTIDE SEQUENCE [LARGE SCALE GENOMIC DNA]</scope>
    <source>
        <strain evidence="11 12">CECT 8504</strain>
    </source>
</reference>
<dbReference type="GO" id="GO:0030170">
    <property type="term" value="F:pyridoxal phosphate binding"/>
    <property type="evidence" value="ECO:0007669"/>
    <property type="project" value="InterPro"/>
</dbReference>
<feature type="domain" description="Aminotransferase class I/classII large" evidence="10">
    <location>
        <begin position="68"/>
        <end position="303"/>
    </location>
</feature>
<evidence type="ECO:0000256" key="7">
    <source>
        <dbReference type="ARBA" id="ARBA00023239"/>
    </source>
</evidence>
<dbReference type="Pfam" id="PF00155">
    <property type="entry name" value="Aminotran_1_2"/>
    <property type="match status" value="1"/>
</dbReference>
<keyword evidence="5" id="KW-0169">Cobalamin biosynthesis</keyword>
<dbReference type="RefSeq" id="WP_108893251.1">
    <property type="nucleotide sequence ID" value="NZ_ONZF01000002.1"/>
</dbReference>
<proteinExistence type="predicted"/>
<dbReference type="Gene3D" id="3.40.640.10">
    <property type="entry name" value="Type I PLP-dependent aspartate aminotransferase-like (Major domain)"/>
    <property type="match status" value="1"/>
</dbReference>
<dbReference type="Gene3D" id="3.90.1150.10">
    <property type="entry name" value="Aspartate Aminotransferase, domain 1"/>
    <property type="match status" value="1"/>
</dbReference>
<organism evidence="11 12">
    <name type="scientific">Palleronia abyssalis</name>
    <dbReference type="NCBI Taxonomy" id="1501240"/>
    <lineage>
        <taxon>Bacteria</taxon>
        <taxon>Pseudomonadati</taxon>
        <taxon>Pseudomonadota</taxon>
        <taxon>Alphaproteobacteria</taxon>
        <taxon>Rhodobacterales</taxon>
        <taxon>Roseobacteraceae</taxon>
        <taxon>Palleronia</taxon>
    </lineage>
</organism>
<dbReference type="GO" id="GO:0009236">
    <property type="term" value="P:cobalamin biosynthetic process"/>
    <property type="evidence" value="ECO:0007669"/>
    <property type="project" value="UniProtKB-UniPathway"/>
</dbReference>
<comment type="function">
    <text evidence="2">Decarboxylates L-threonine-O-3-phosphate to yield (R)-1-amino-2-propanol O-2-phosphate, the precursor for the linkage between the nucleotide loop and the corrin ring in cobalamin.</text>
</comment>
<name>A0A2R8BTE7_9RHOB</name>
<dbReference type="UniPathway" id="UPA00148"/>
<keyword evidence="6" id="KW-0663">Pyridoxal phosphate</keyword>
<dbReference type="InterPro" id="IPR015422">
    <property type="entry name" value="PyrdxlP-dep_Trfase_small"/>
</dbReference>
<gene>
    <name evidence="11" type="primary">cobD_1</name>
    <name evidence="11" type="ORF">PAA8504_01224</name>
</gene>
<dbReference type="AlphaFoldDB" id="A0A2R8BTE7"/>
<dbReference type="CDD" id="cd00609">
    <property type="entry name" value="AAT_like"/>
    <property type="match status" value="1"/>
</dbReference>
<dbReference type="InterPro" id="IPR015424">
    <property type="entry name" value="PyrdxlP-dep_Trfase"/>
</dbReference>
<dbReference type="NCBIfam" id="TIGR01140">
    <property type="entry name" value="L_thr_O3P_dcar"/>
    <property type="match status" value="1"/>
</dbReference>
<dbReference type="EC" id="4.1.1.81" evidence="4"/>
<dbReference type="InterPro" id="IPR004838">
    <property type="entry name" value="NHTrfase_class1_PyrdxlP-BS"/>
</dbReference>
<evidence type="ECO:0000256" key="9">
    <source>
        <dbReference type="ARBA" id="ARBA00048531"/>
    </source>
</evidence>
<dbReference type="PANTHER" id="PTHR42885:SF1">
    <property type="entry name" value="THREONINE-PHOSPHATE DECARBOXYLASE"/>
    <property type="match status" value="1"/>
</dbReference>
<dbReference type="SUPFAM" id="SSF53383">
    <property type="entry name" value="PLP-dependent transferases"/>
    <property type="match status" value="1"/>
</dbReference>
<sequence>MTRDHGGNLDAAMRDYGGDDWLDLSTGINPRAYPVPPLPPRAWTALPTRADMAALTDAARQAYRSPVPLVPLAGAQAAIQALPRIAPGRTARVLAPTYNEHAGALRQAGWQVEGVASLDDLTGADLAVIVNPNNPDGRVAEPETLERIAAGVGTLVVDESFGDVTPELSIAPRLDRLPNVVVLRSFGKFFGLAGLRLGFALAAPSLADAIRAEAGPWPVSGAAIHVGRIALLDGDWQAQTRARLTRDAHRLDKLAMAAGWGVLGGCDLFRTYVTPDAAAAQDRLARARIWSRIFPYSDTWLRLGLPDGDGWPRLEDTLN</sequence>
<dbReference type="Proteomes" id="UP000244912">
    <property type="component" value="Unassembled WGS sequence"/>
</dbReference>
<evidence type="ECO:0000313" key="11">
    <source>
        <dbReference type="EMBL" id="SPJ23413.1"/>
    </source>
</evidence>
<evidence type="ECO:0000256" key="4">
    <source>
        <dbReference type="ARBA" id="ARBA00012285"/>
    </source>
</evidence>
<dbReference type="OrthoDB" id="9799304at2"/>
<protein>
    <recommendedName>
        <fullName evidence="4">threonine-phosphate decarboxylase</fullName>
        <ecNumber evidence="4">4.1.1.81</ecNumber>
    </recommendedName>
    <alternativeName>
        <fullName evidence="8">L-threonine-O-3-phosphate decarboxylase</fullName>
    </alternativeName>
</protein>
<evidence type="ECO:0000256" key="6">
    <source>
        <dbReference type="ARBA" id="ARBA00022898"/>
    </source>
</evidence>
<comment type="pathway">
    <text evidence="3">Cofactor biosynthesis; adenosylcobalamin biosynthesis.</text>
</comment>
<evidence type="ECO:0000259" key="10">
    <source>
        <dbReference type="Pfam" id="PF00155"/>
    </source>
</evidence>
<evidence type="ECO:0000256" key="3">
    <source>
        <dbReference type="ARBA" id="ARBA00004953"/>
    </source>
</evidence>